<dbReference type="InterPro" id="IPR051447">
    <property type="entry name" value="Lipoprotein-release_system"/>
</dbReference>
<comment type="subcellular location">
    <subcellularLocation>
        <location evidence="1">Cell membrane</location>
        <topology evidence="1">Multi-pass membrane protein</topology>
    </subcellularLocation>
</comment>
<name>A0ABT8R0K1_9BACT</name>
<protein>
    <submittedName>
        <fullName evidence="10">ABC transporter permease</fullName>
    </submittedName>
</protein>
<feature type="domain" description="ABC3 transporter permease C-terminal" evidence="8">
    <location>
        <begin position="276"/>
        <end position="401"/>
    </location>
</feature>
<comment type="caution">
    <text evidence="10">The sequence shown here is derived from an EMBL/GenBank/DDBJ whole genome shotgun (WGS) entry which is preliminary data.</text>
</comment>
<evidence type="ECO:0000259" key="9">
    <source>
        <dbReference type="Pfam" id="PF12704"/>
    </source>
</evidence>
<evidence type="ECO:0000256" key="4">
    <source>
        <dbReference type="ARBA" id="ARBA00022692"/>
    </source>
</evidence>
<feature type="transmembrane region" description="Helical" evidence="7">
    <location>
        <begin position="328"/>
        <end position="350"/>
    </location>
</feature>
<keyword evidence="4 7" id="KW-0812">Transmembrane</keyword>
<dbReference type="Pfam" id="PF02687">
    <property type="entry name" value="FtsX"/>
    <property type="match status" value="1"/>
</dbReference>
<proteinExistence type="inferred from homology"/>
<dbReference type="InterPro" id="IPR003838">
    <property type="entry name" value="ABC3_permease_C"/>
</dbReference>
<feature type="transmembrane region" description="Helical" evidence="7">
    <location>
        <begin position="26"/>
        <end position="48"/>
    </location>
</feature>
<dbReference type="InterPro" id="IPR025857">
    <property type="entry name" value="MacB_PCD"/>
</dbReference>
<dbReference type="PANTHER" id="PTHR30489">
    <property type="entry name" value="LIPOPROTEIN-RELEASING SYSTEM TRANSMEMBRANE PROTEIN LOLE"/>
    <property type="match status" value="1"/>
</dbReference>
<evidence type="ECO:0000259" key="8">
    <source>
        <dbReference type="Pfam" id="PF02687"/>
    </source>
</evidence>
<dbReference type="Pfam" id="PF12704">
    <property type="entry name" value="MacB_PCD"/>
    <property type="match status" value="1"/>
</dbReference>
<evidence type="ECO:0000256" key="7">
    <source>
        <dbReference type="SAM" id="Phobius"/>
    </source>
</evidence>
<evidence type="ECO:0000256" key="5">
    <source>
        <dbReference type="ARBA" id="ARBA00022989"/>
    </source>
</evidence>
<comment type="similarity">
    <text evidence="2">Belongs to the ABC-4 integral membrane protein family. LolC/E subfamily.</text>
</comment>
<keyword evidence="11" id="KW-1185">Reference proteome</keyword>
<evidence type="ECO:0000313" key="11">
    <source>
        <dbReference type="Proteomes" id="UP001168528"/>
    </source>
</evidence>
<keyword evidence="6 7" id="KW-0472">Membrane</keyword>
<evidence type="ECO:0000256" key="6">
    <source>
        <dbReference type="ARBA" id="ARBA00023136"/>
    </source>
</evidence>
<evidence type="ECO:0000256" key="3">
    <source>
        <dbReference type="ARBA" id="ARBA00022475"/>
    </source>
</evidence>
<organism evidence="10 11">
    <name type="scientific">Rhodocytophaga aerolata</name>
    <dbReference type="NCBI Taxonomy" id="455078"/>
    <lineage>
        <taxon>Bacteria</taxon>
        <taxon>Pseudomonadati</taxon>
        <taxon>Bacteroidota</taxon>
        <taxon>Cytophagia</taxon>
        <taxon>Cytophagales</taxon>
        <taxon>Rhodocytophagaceae</taxon>
        <taxon>Rhodocytophaga</taxon>
    </lineage>
</organism>
<feature type="transmembrane region" description="Helical" evidence="7">
    <location>
        <begin position="370"/>
        <end position="396"/>
    </location>
</feature>
<accession>A0ABT8R0K1</accession>
<dbReference type="PANTHER" id="PTHR30489:SF0">
    <property type="entry name" value="LIPOPROTEIN-RELEASING SYSTEM TRANSMEMBRANE PROTEIN LOLE"/>
    <property type="match status" value="1"/>
</dbReference>
<reference evidence="10" key="1">
    <citation type="submission" date="2023-07" db="EMBL/GenBank/DDBJ databases">
        <title>The genome sequence of Rhodocytophaga aerolata KACC 12507.</title>
        <authorList>
            <person name="Zhang X."/>
        </authorList>
    </citation>
    <scope>NUCLEOTIDE SEQUENCE</scope>
    <source>
        <strain evidence="10">KACC 12507</strain>
    </source>
</reference>
<sequence>MNISLFIARRIQHTQGKSFSSTVNQIGIAGIAIGIAVMIVSFAILGGFKTVIRNKIFSFGAHLQVSRFHMNRSFDENPISTNTELYTAYQQIPEISHIQVYSHKAGLLKTDEELSGVILKGVGKDFNLPAFRQNMVKGTFISFPDTTYSSEIVISRKIATQLKLDIDESVLLYFIQNMQSRPRVRKLTVSGIYETGMEEFDESIVIGDIRLIQRLNDWSDTLVGGYEIYLTDFRNIDEGAEKVFDLMDYDMQVEKITDKYIQIFDWLSLLNRNVAIFLALILFVACFNMVAILLILIMERTQMIGILKAVGATHKQVRQIFLWGGVRLVLKGLIWGNLIGIGFCALQYYFKLIPLDVEAYYMSTVPIDWDWSLIVLLNLAVLLMVSLVLIIPTVIISRIQPVQALRFD</sequence>
<keyword evidence="5 7" id="KW-1133">Transmembrane helix</keyword>
<feature type="domain" description="MacB-like periplasmic core" evidence="9">
    <location>
        <begin position="28"/>
        <end position="216"/>
    </location>
</feature>
<evidence type="ECO:0000256" key="1">
    <source>
        <dbReference type="ARBA" id="ARBA00004651"/>
    </source>
</evidence>
<evidence type="ECO:0000256" key="2">
    <source>
        <dbReference type="ARBA" id="ARBA00005236"/>
    </source>
</evidence>
<feature type="transmembrane region" description="Helical" evidence="7">
    <location>
        <begin position="274"/>
        <end position="298"/>
    </location>
</feature>
<dbReference type="Proteomes" id="UP001168528">
    <property type="component" value="Unassembled WGS sequence"/>
</dbReference>
<dbReference type="EMBL" id="JAUKPO010000002">
    <property type="protein sequence ID" value="MDO1445625.1"/>
    <property type="molecule type" value="Genomic_DNA"/>
</dbReference>
<keyword evidence="3" id="KW-1003">Cell membrane</keyword>
<evidence type="ECO:0000313" key="10">
    <source>
        <dbReference type="EMBL" id="MDO1445625.1"/>
    </source>
</evidence>
<dbReference type="RefSeq" id="WP_302036428.1">
    <property type="nucleotide sequence ID" value="NZ_JAUKPO010000002.1"/>
</dbReference>
<gene>
    <name evidence="10" type="ORF">Q0590_05160</name>
</gene>